<dbReference type="Gene3D" id="1.10.260.40">
    <property type="entry name" value="lambda repressor-like DNA-binding domains"/>
    <property type="match status" value="1"/>
</dbReference>
<accession>A0ABW2CNW0</accession>
<dbReference type="Proteomes" id="UP001596380">
    <property type="component" value="Unassembled WGS sequence"/>
</dbReference>
<feature type="domain" description="HTH cro/C1-type" evidence="1">
    <location>
        <begin position="44"/>
        <end position="110"/>
    </location>
</feature>
<evidence type="ECO:0000313" key="3">
    <source>
        <dbReference type="Proteomes" id="UP001596380"/>
    </source>
</evidence>
<protein>
    <submittedName>
        <fullName evidence="2">Multiprotein-bridging factor 1 family protein</fullName>
    </submittedName>
</protein>
<dbReference type="CDD" id="cd00093">
    <property type="entry name" value="HTH_XRE"/>
    <property type="match status" value="1"/>
</dbReference>
<gene>
    <name evidence="2" type="ORF">ACFQKB_26760</name>
</gene>
<sequence length="317" mass="36473">MNPSRRREAERRSKAIRETCHRRGLSLEVIAETIQQEFPEILPLESFRMAKGYSRAELARALDREYEAEGLALPGIDAPTLCRWEQGERRPNEERIAMLCRVYATRPDRLGFGEDHSPPPPGAVMPGVLASWPYTTLDSEQDLRERIAAARVAITTFGLTRNSYARDEILSLFTDRARAGVRIDMFVMDPHCPSRTDRYRIEPAEAAMEDPARYQREILLPLARAAVPFDNWRLWTYDFPVSFSIEQFDNTMRVMPYGHGKRGTEGPITVLDDTSPMWPYYDSQVHWLHKLATTRAYEPWQTKGVHVRPLPLDPADT</sequence>
<evidence type="ECO:0000313" key="2">
    <source>
        <dbReference type="EMBL" id="MFC6883387.1"/>
    </source>
</evidence>
<dbReference type="EMBL" id="JBHSXS010000019">
    <property type="protein sequence ID" value="MFC6883387.1"/>
    <property type="molecule type" value="Genomic_DNA"/>
</dbReference>
<dbReference type="SUPFAM" id="SSF47413">
    <property type="entry name" value="lambda repressor-like DNA-binding domains"/>
    <property type="match status" value="1"/>
</dbReference>
<comment type="caution">
    <text evidence="2">The sequence shown here is derived from an EMBL/GenBank/DDBJ whole genome shotgun (WGS) entry which is preliminary data.</text>
</comment>
<organism evidence="2 3">
    <name type="scientific">Actinomadura yumaensis</name>
    <dbReference type="NCBI Taxonomy" id="111807"/>
    <lineage>
        <taxon>Bacteria</taxon>
        <taxon>Bacillati</taxon>
        <taxon>Actinomycetota</taxon>
        <taxon>Actinomycetes</taxon>
        <taxon>Streptosporangiales</taxon>
        <taxon>Thermomonosporaceae</taxon>
        <taxon>Actinomadura</taxon>
    </lineage>
</organism>
<reference evidence="3" key="1">
    <citation type="journal article" date="2019" name="Int. J. Syst. Evol. Microbiol.">
        <title>The Global Catalogue of Microorganisms (GCM) 10K type strain sequencing project: providing services to taxonomists for standard genome sequencing and annotation.</title>
        <authorList>
            <consortium name="The Broad Institute Genomics Platform"/>
            <consortium name="The Broad Institute Genome Sequencing Center for Infectious Disease"/>
            <person name="Wu L."/>
            <person name="Ma J."/>
        </authorList>
    </citation>
    <scope>NUCLEOTIDE SEQUENCE [LARGE SCALE GENOMIC DNA]</scope>
    <source>
        <strain evidence="3">JCM 3369</strain>
    </source>
</reference>
<evidence type="ECO:0000259" key="1">
    <source>
        <dbReference type="PROSITE" id="PS50943"/>
    </source>
</evidence>
<keyword evidence="3" id="KW-1185">Reference proteome</keyword>
<dbReference type="InterPro" id="IPR001387">
    <property type="entry name" value="Cro/C1-type_HTH"/>
</dbReference>
<name>A0ABW2CNW0_9ACTN</name>
<dbReference type="RefSeq" id="WP_378063637.1">
    <property type="nucleotide sequence ID" value="NZ_JBHSXS010000019.1"/>
</dbReference>
<dbReference type="InterPro" id="IPR010982">
    <property type="entry name" value="Lambda_DNA-bd_dom_sf"/>
</dbReference>
<dbReference type="PROSITE" id="PS50943">
    <property type="entry name" value="HTH_CROC1"/>
    <property type="match status" value="1"/>
</dbReference>
<proteinExistence type="predicted"/>